<dbReference type="OrthoDB" id="7849608at2"/>
<proteinExistence type="predicted"/>
<feature type="domain" description="Amine oxidase" evidence="2">
    <location>
        <begin position="11"/>
        <end position="134"/>
    </location>
</feature>
<evidence type="ECO:0000313" key="4">
    <source>
        <dbReference type="Proteomes" id="UP000246145"/>
    </source>
</evidence>
<dbReference type="RefSeq" id="WP_116519422.1">
    <property type="nucleotide sequence ID" value="NZ_JACCEX010000003.1"/>
</dbReference>
<comment type="caution">
    <text evidence="3">The sequence shown here is derived from an EMBL/GenBank/DDBJ whole genome shotgun (WGS) entry which is preliminary data.</text>
</comment>
<feature type="domain" description="Amine oxidase" evidence="2">
    <location>
        <begin position="311"/>
        <end position="504"/>
    </location>
</feature>
<dbReference type="STRING" id="1231391.GCA_000308195_01925"/>
<feature type="region of interest" description="Disordered" evidence="1">
    <location>
        <begin position="140"/>
        <end position="160"/>
    </location>
</feature>
<dbReference type="Pfam" id="PF01593">
    <property type="entry name" value="Amino_oxidase"/>
    <property type="match status" value="2"/>
</dbReference>
<dbReference type="SUPFAM" id="SSF51905">
    <property type="entry name" value="FAD/NAD(P)-binding domain"/>
    <property type="match status" value="1"/>
</dbReference>
<feature type="region of interest" description="Disordered" evidence="1">
    <location>
        <begin position="272"/>
        <end position="299"/>
    </location>
</feature>
<dbReference type="AlphaFoldDB" id="A0A2U1CI03"/>
<evidence type="ECO:0000256" key="1">
    <source>
        <dbReference type="SAM" id="MobiDB-lite"/>
    </source>
</evidence>
<evidence type="ECO:0000259" key="2">
    <source>
        <dbReference type="Pfam" id="PF01593"/>
    </source>
</evidence>
<dbReference type="GO" id="GO:0016491">
    <property type="term" value="F:oxidoreductase activity"/>
    <property type="evidence" value="ECO:0007669"/>
    <property type="project" value="InterPro"/>
</dbReference>
<accession>A0A2U1CI03</accession>
<dbReference type="EMBL" id="QEKO01000008">
    <property type="protein sequence ID" value="PVY60564.1"/>
    <property type="molecule type" value="Genomic_DNA"/>
</dbReference>
<gene>
    <name evidence="3" type="ORF">C7440_3601</name>
</gene>
<keyword evidence="4" id="KW-1185">Reference proteome</keyword>
<name>A0A2U1CI03_9BURK</name>
<dbReference type="Gene3D" id="3.50.50.60">
    <property type="entry name" value="FAD/NAD(P)-binding domain"/>
    <property type="match status" value="1"/>
</dbReference>
<reference evidence="3 4" key="1">
    <citation type="submission" date="2018-04" db="EMBL/GenBank/DDBJ databases">
        <title>Genomic Encyclopedia of Type Strains, Phase IV (KMG-IV): sequencing the most valuable type-strain genomes for metagenomic binning, comparative biology and taxonomic classification.</title>
        <authorList>
            <person name="Goeker M."/>
        </authorList>
    </citation>
    <scope>NUCLEOTIDE SEQUENCE [LARGE SCALE GENOMIC DNA]</scope>
    <source>
        <strain evidence="3 4">DSM 10065</strain>
    </source>
</reference>
<dbReference type="PANTHER" id="PTHR42923:SF47">
    <property type="entry name" value="BLR3003 PROTEIN"/>
    <property type="match status" value="1"/>
</dbReference>
<dbReference type="Proteomes" id="UP000246145">
    <property type="component" value="Unassembled WGS sequence"/>
</dbReference>
<evidence type="ECO:0000313" key="3">
    <source>
        <dbReference type="EMBL" id="PVY60564.1"/>
    </source>
</evidence>
<organism evidence="3 4">
    <name type="scientific">Pusillimonas noertemannii</name>
    <dbReference type="NCBI Taxonomy" id="305977"/>
    <lineage>
        <taxon>Bacteria</taxon>
        <taxon>Pseudomonadati</taxon>
        <taxon>Pseudomonadota</taxon>
        <taxon>Betaproteobacteria</taxon>
        <taxon>Burkholderiales</taxon>
        <taxon>Alcaligenaceae</taxon>
        <taxon>Pusillimonas</taxon>
    </lineage>
</organism>
<dbReference type="InterPro" id="IPR036188">
    <property type="entry name" value="FAD/NAD-bd_sf"/>
</dbReference>
<sequence length="516" mass="55691">MNIAVIGAGWAGLSAALELHRMGHGVTVFEAGHRLGGRARGLHSPRLNATLDNGQHIMLGAYTETLALMRRLGLDPDELLYSMPLALQSADGHFELRVPNLPDALALPAALLRAKGINWPERLRLAMLMSGLARRGWKVDPGSVMTPGQSRHRHGNTGGSPATVQWQAPDGARPGGLTVAQWLTRGQQSARLIRSFWEPLCLASMNTPIDRACAQLFANVLRDSLGAGPRACQVLISRVDLSSLWPERLPGDIRVERGHVVRRLDYGLEPIAAPPAVETPDTRTSDAPDARAASSPELHRPGAVGHHGVLVDGQPFDAVVVATNAQPARRLLSRLPATEDSQKYLAMLDAFEPMPIATLTLELSARWDMPDPMLMLADSPADGRFGQWLFHCNVFLSEPPPTSRLNIVISNAAGLRDHSEEQVAQGVLAQIAEQTAGMPSMPSVCRYELITEKRATFAAVPGLNRPSNATPWPRVYVAGDWTDTGYPAVLEGAVRSGLEAARALGGVNNNSRQDFN</sequence>
<protein>
    <submittedName>
        <fullName evidence="3">Flavin-dependent amine oxidoreductase</fullName>
    </submittedName>
</protein>
<dbReference type="InterPro" id="IPR002937">
    <property type="entry name" value="Amino_oxidase"/>
</dbReference>
<feature type="compositionally biased region" description="Basic and acidic residues" evidence="1">
    <location>
        <begin position="280"/>
        <end position="289"/>
    </location>
</feature>
<dbReference type="PANTHER" id="PTHR42923">
    <property type="entry name" value="PROTOPORPHYRINOGEN OXIDASE"/>
    <property type="match status" value="1"/>
</dbReference>
<dbReference type="InterPro" id="IPR050464">
    <property type="entry name" value="Zeta_carotene_desat/Oxidored"/>
</dbReference>